<dbReference type="AlphaFoldDB" id="A0A2N9H9W0"/>
<proteinExistence type="predicted"/>
<accession>A0A2N9H9W0</accession>
<evidence type="ECO:0000313" key="1">
    <source>
        <dbReference type="EMBL" id="SPD08658.1"/>
    </source>
</evidence>
<dbReference type="EMBL" id="OIVN01003079">
    <property type="protein sequence ID" value="SPD08658.1"/>
    <property type="molecule type" value="Genomic_DNA"/>
</dbReference>
<reference evidence="1" key="1">
    <citation type="submission" date="2018-02" db="EMBL/GenBank/DDBJ databases">
        <authorList>
            <person name="Cohen D.B."/>
            <person name="Kent A.D."/>
        </authorList>
    </citation>
    <scope>NUCLEOTIDE SEQUENCE</scope>
</reference>
<name>A0A2N9H9W0_FAGSY</name>
<gene>
    <name evidence="1" type="ORF">FSB_LOCUS36540</name>
</gene>
<organism evidence="1">
    <name type="scientific">Fagus sylvatica</name>
    <name type="common">Beechnut</name>
    <dbReference type="NCBI Taxonomy" id="28930"/>
    <lineage>
        <taxon>Eukaryota</taxon>
        <taxon>Viridiplantae</taxon>
        <taxon>Streptophyta</taxon>
        <taxon>Embryophyta</taxon>
        <taxon>Tracheophyta</taxon>
        <taxon>Spermatophyta</taxon>
        <taxon>Magnoliopsida</taxon>
        <taxon>eudicotyledons</taxon>
        <taxon>Gunneridae</taxon>
        <taxon>Pentapetalae</taxon>
        <taxon>rosids</taxon>
        <taxon>fabids</taxon>
        <taxon>Fagales</taxon>
        <taxon>Fagaceae</taxon>
        <taxon>Fagus</taxon>
    </lineage>
</organism>
<sequence>MATNRDGVEGSNGGSHRKDAIWAAIEEQRQQMNEIQKLLVGLGLNANRKQRVDKNRAGEVAREPFVNQLIRRHVLNFNDIPCFDISYKEDFIDWILNFEDYFTCAKIPKDFKVPLVSRKLVKDCEGCSRLVE</sequence>
<protein>
    <submittedName>
        <fullName evidence="1">Uncharacterized protein</fullName>
    </submittedName>
</protein>